<dbReference type="PANTHER" id="PTHR32552:SF81">
    <property type="entry name" value="TONB-DEPENDENT OUTER MEMBRANE RECEPTOR"/>
    <property type="match status" value="1"/>
</dbReference>
<dbReference type="InterPro" id="IPR012910">
    <property type="entry name" value="Plug_dom"/>
</dbReference>
<accession>A0A2A4FVJ1</accession>
<keyword evidence="5 11" id="KW-0812">Transmembrane</keyword>
<feature type="domain" description="TonB-dependent receptor-like beta-barrel" evidence="13">
    <location>
        <begin position="402"/>
        <end position="831"/>
    </location>
</feature>
<evidence type="ECO:0008006" key="17">
    <source>
        <dbReference type="Google" id="ProtNLM"/>
    </source>
</evidence>
<dbReference type="SUPFAM" id="SSF56935">
    <property type="entry name" value="Porins"/>
    <property type="match status" value="1"/>
</dbReference>
<keyword evidence="8 12" id="KW-0798">TonB box</keyword>
<keyword evidence="2 11" id="KW-0813">Transport</keyword>
<evidence type="ECO:0000256" key="12">
    <source>
        <dbReference type="RuleBase" id="RU003357"/>
    </source>
</evidence>
<keyword evidence="7" id="KW-0406">Ion transport</keyword>
<feature type="domain" description="TonB-dependent receptor plug" evidence="14">
    <location>
        <begin position="119"/>
        <end position="227"/>
    </location>
</feature>
<dbReference type="PROSITE" id="PS52016">
    <property type="entry name" value="TONB_DEPENDENT_REC_3"/>
    <property type="match status" value="1"/>
</dbReference>
<dbReference type="Pfam" id="PF00593">
    <property type="entry name" value="TonB_dep_Rec_b-barrel"/>
    <property type="match status" value="1"/>
</dbReference>
<evidence type="ECO:0000256" key="5">
    <source>
        <dbReference type="ARBA" id="ARBA00022692"/>
    </source>
</evidence>
<dbReference type="InterPro" id="IPR039426">
    <property type="entry name" value="TonB-dep_rcpt-like"/>
</dbReference>
<protein>
    <recommendedName>
        <fullName evidence="17">TonB-dependent receptor</fullName>
    </recommendedName>
</protein>
<dbReference type="KEGG" id="rdi:CMV14_18990"/>
<dbReference type="Gene3D" id="2.40.170.20">
    <property type="entry name" value="TonB-dependent receptor, beta-barrel domain"/>
    <property type="match status" value="2"/>
</dbReference>
<sequence>MLASRQLAFWPMRSDAQSHYIDHRVFASTRYARRNSRVMGQQDPQRKGICMQDFRAMASRNRASLKSSTLLTAAALSAAFAAPAFAQSAATAPQAAGEAASIADGSEILVTARRRAERLQDVPVAAAAVNAAQIRQYDMTTLANIRIVAPQISFDRGFTGSGASIALRGVSSSNLDAGIEQSVLLDVDGLPTSRGRLLNDAMFDIQEVTVMKGPQSLFFGKNSPAGVVALKSAGPTSSFEGYARVGYEFTNDQSSIEAAISGPINENWGYRVAIYGSNSEGYIRNQSPGIADPFRTTPALQAGGTFVPAGYKRLGAEKKLSGRLTLAYDNGNGFDATFKLLGSHYSGQGLQSFSEVMGCPAGRTQPASSGRIDPYGDCKLNDRSSQGHLPPAVVAAWPEIRSWNTGGPSARNKSIVPTLSMNYKAGDITLTSVTGLYHYDFRSSGNADATAYTFFWSYNTEKNTSFYQEVRAVSDFEGPLNFAAGGHYENNDRTFTVGGFLGPIAADPRNGRLHSHDNIQDNKSHAFSVFGQLTYKFLDNFELAGGARYTRETKKADLSNAFVNRNQLGLKAEGDHIIGKQTQTNTSPEATLTWRPSSTLMIYGAYKTGYLSGGFSNLGTLAASNNLANVTFGAEKAEGFELGTKFQAFDRALSGSLTAYRYKYKGLQLTALNAVTAVFQTQNAASTITKGIELEGSYRTPMDGLTLRGSVSYNRAEYEDFAGAQCYAGQTAAQGCLPVPGSATARAQDLSGRDVYRAPHWTITGGGVYDIPMSNDYKLSLNADYRWTSGYYASLQENPAGYQKRYLVLNAGARFSPGSDNWSLAVIGRNLTNKRYATIGVDKPGGTGEVFAVAGEPRAVVLQAEVRF</sequence>
<dbReference type="GO" id="GO:0009279">
    <property type="term" value="C:cell outer membrane"/>
    <property type="evidence" value="ECO:0007669"/>
    <property type="project" value="UniProtKB-SubCell"/>
</dbReference>
<evidence type="ECO:0000259" key="13">
    <source>
        <dbReference type="Pfam" id="PF00593"/>
    </source>
</evidence>
<organism evidence="15 16">
    <name type="scientific">Rhizorhabdus dicambivorans</name>
    <dbReference type="NCBI Taxonomy" id="1850238"/>
    <lineage>
        <taxon>Bacteria</taxon>
        <taxon>Pseudomonadati</taxon>
        <taxon>Pseudomonadota</taxon>
        <taxon>Alphaproteobacteria</taxon>
        <taxon>Sphingomonadales</taxon>
        <taxon>Sphingomonadaceae</taxon>
        <taxon>Rhizorhabdus</taxon>
    </lineage>
</organism>
<evidence type="ECO:0000256" key="4">
    <source>
        <dbReference type="ARBA" id="ARBA00022496"/>
    </source>
</evidence>
<comment type="caution">
    <text evidence="15">The sequence shown here is derived from an EMBL/GenBank/DDBJ whole genome shotgun (WGS) entry which is preliminary data.</text>
</comment>
<proteinExistence type="inferred from homology"/>
<comment type="subcellular location">
    <subcellularLocation>
        <location evidence="1 11">Cell outer membrane</location>
        <topology evidence="1 11">Multi-pass membrane protein</topology>
    </subcellularLocation>
</comment>
<dbReference type="Proteomes" id="UP000218934">
    <property type="component" value="Unassembled WGS sequence"/>
</dbReference>
<dbReference type="PANTHER" id="PTHR32552">
    <property type="entry name" value="FERRICHROME IRON RECEPTOR-RELATED"/>
    <property type="match status" value="1"/>
</dbReference>
<dbReference type="InterPro" id="IPR000531">
    <property type="entry name" value="Beta-barrel_TonB"/>
</dbReference>
<name>A0A2A4FVJ1_9SPHN</name>
<keyword evidence="9 11" id="KW-0472">Membrane</keyword>
<evidence type="ECO:0000256" key="2">
    <source>
        <dbReference type="ARBA" id="ARBA00022448"/>
    </source>
</evidence>
<evidence type="ECO:0000256" key="11">
    <source>
        <dbReference type="PROSITE-ProRule" id="PRU01360"/>
    </source>
</evidence>
<dbReference type="GO" id="GO:0006826">
    <property type="term" value="P:iron ion transport"/>
    <property type="evidence" value="ECO:0007669"/>
    <property type="project" value="UniProtKB-KW"/>
</dbReference>
<keyword evidence="3 11" id="KW-1134">Transmembrane beta strand</keyword>
<keyword evidence="6" id="KW-0408">Iron</keyword>
<keyword evidence="16" id="KW-1185">Reference proteome</keyword>
<keyword evidence="4" id="KW-0410">Iron transport</keyword>
<evidence type="ECO:0000259" key="14">
    <source>
        <dbReference type="Pfam" id="PF07715"/>
    </source>
</evidence>
<gene>
    <name evidence="15" type="ORF">COO09_13330</name>
</gene>
<evidence type="ECO:0000256" key="3">
    <source>
        <dbReference type="ARBA" id="ARBA00022452"/>
    </source>
</evidence>
<evidence type="ECO:0000313" key="16">
    <source>
        <dbReference type="Proteomes" id="UP000218934"/>
    </source>
</evidence>
<evidence type="ECO:0000256" key="10">
    <source>
        <dbReference type="ARBA" id="ARBA00023237"/>
    </source>
</evidence>
<comment type="similarity">
    <text evidence="11 12">Belongs to the TonB-dependent receptor family.</text>
</comment>
<keyword evidence="10 11" id="KW-0998">Cell outer membrane</keyword>
<evidence type="ECO:0000256" key="1">
    <source>
        <dbReference type="ARBA" id="ARBA00004571"/>
    </source>
</evidence>
<dbReference type="OrthoDB" id="7223550at2"/>
<evidence type="ECO:0000256" key="9">
    <source>
        <dbReference type="ARBA" id="ARBA00023136"/>
    </source>
</evidence>
<evidence type="ECO:0000256" key="7">
    <source>
        <dbReference type="ARBA" id="ARBA00023065"/>
    </source>
</evidence>
<reference evidence="15 16" key="1">
    <citation type="submission" date="2017-09" db="EMBL/GenBank/DDBJ databases">
        <title>The Catabolism of 3,6-Dichlorosalicylic acid is Initiated by the Cytochrome P450 Monooxygenase DsmABC in Rhizorhabdus dicambivorans Ndbn-20.</title>
        <authorList>
            <person name="Na L."/>
        </authorList>
    </citation>
    <scope>NUCLEOTIDE SEQUENCE [LARGE SCALE GENOMIC DNA]</scope>
    <source>
        <strain evidence="15 16">Ndbn-20m</strain>
    </source>
</reference>
<evidence type="ECO:0000256" key="6">
    <source>
        <dbReference type="ARBA" id="ARBA00023004"/>
    </source>
</evidence>
<dbReference type="InterPro" id="IPR036942">
    <property type="entry name" value="Beta-barrel_TonB_sf"/>
</dbReference>
<dbReference type="Pfam" id="PF07715">
    <property type="entry name" value="Plug"/>
    <property type="match status" value="1"/>
</dbReference>
<evidence type="ECO:0000256" key="8">
    <source>
        <dbReference type="ARBA" id="ARBA00023077"/>
    </source>
</evidence>
<dbReference type="AlphaFoldDB" id="A0A2A4FVJ1"/>
<evidence type="ECO:0000313" key="15">
    <source>
        <dbReference type="EMBL" id="PCE41740.1"/>
    </source>
</evidence>
<dbReference type="EMBL" id="NWUF01000012">
    <property type="protein sequence ID" value="PCE41740.1"/>
    <property type="molecule type" value="Genomic_DNA"/>
</dbReference>